<organism evidence="2 3">
    <name type="scientific">Halostagnicola larsenii XH-48</name>
    <dbReference type="NCBI Taxonomy" id="797299"/>
    <lineage>
        <taxon>Archaea</taxon>
        <taxon>Methanobacteriati</taxon>
        <taxon>Methanobacteriota</taxon>
        <taxon>Stenosarchaea group</taxon>
        <taxon>Halobacteria</taxon>
        <taxon>Halobacteriales</taxon>
        <taxon>Natrialbaceae</taxon>
        <taxon>Halostagnicola</taxon>
    </lineage>
</organism>
<dbReference type="eggNOG" id="arCOG03828">
    <property type="taxonomic scope" value="Archaea"/>
</dbReference>
<dbReference type="AlphaFoldDB" id="W0JV04"/>
<dbReference type="Pfam" id="PF24035">
    <property type="entry name" value="DUF7344"/>
    <property type="match status" value="1"/>
</dbReference>
<reference evidence="2 3" key="1">
    <citation type="submission" date="2014-01" db="EMBL/GenBank/DDBJ databases">
        <authorList>
            <consortium name="DOE Joint Genome Institute"/>
            <person name="Anderson I."/>
            <person name="Huntemann M."/>
            <person name="Han J."/>
            <person name="Chen A."/>
            <person name="Kyrpides N."/>
            <person name="Mavromatis K."/>
            <person name="Markowitz V."/>
            <person name="Palaniappan K."/>
            <person name="Ivanova N."/>
            <person name="Schaumberg A."/>
            <person name="Pati A."/>
            <person name="Liolios K."/>
            <person name="Nordberg H.P."/>
            <person name="Cantor M.N."/>
            <person name="Hua S.X."/>
            <person name="Woyke T."/>
        </authorList>
    </citation>
    <scope>NUCLEOTIDE SEQUENCE [LARGE SCALE GENOMIC DNA]</scope>
    <source>
        <strain evidence="2 3">XH-48</strain>
    </source>
</reference>
<dbReference type="GeneID" id="25144782"/>
<accession>W0JV04</accession>
<name>W0JV04_9EURY</name>
<dbReference type="STRING" id="797299.HALLA_09940"/>
<dbReference type="InterPro" id="IPR055768">
    <property type="entry name" value="DUF7344"/>
</dbReference>
<dbReference type="RefSeq" id="WP_049952324.1">
    <property type="nucleotide sequence ID" value="NZ_CP007055.1"/>
</dbReference>
<dbReference type="HOGENOM" id="CLU_131305_2_1_2"/>
<evidence type="ECO:0000313" key="3">
    <source>
        <dbReference type="Proteomes" id="UP000019024"/>
    </source>
</evidence>
<keyword evidence="3" id="KW-1185">Reference proteome</keyword>
<dbReference type="Proteomes" id="UP000019024">
    <property type="component" value="Chromosome"/>
</dbReference>
<dbReference type="EMBL" id="CP007055">
    <property type="protein sequence ID" value="AHG00863.1"/>
    <property type="molecule type" value="Genomic_DNA"/>
</dbReference>
<dbReference type="KEGG" id="hlr:HALLA_09940"/>
<evidence type="ECO:0000259" key="1">
    <source>
        <dbReference type="Pfam" id="PF24035"/>
    </source>
</evidence>
<gene>
    <name evidence="2" type="ORF">HALLA_09940</name>
</gene>
<evidence type="ECO:0000313" key="2">
    <source>
        <dbReference type="EMBL" id="AHG00863.1"/>
    </source>
</evidence>
<proteinExistence type="predicted"/>
<sequence>MSNDAVDPKVIDAVFDVLCKRDRRYALYFLLEHDRVSIQDLGNVVTGWVKADSSEIGHKDDRDTMVTAFRHRHVPLLIESSLVDYDEATESLSLSPCSDDARSLIERACAEETGA</sequence>
<dbReference type="OrthoDB" id="247722at2157"/>
<protein>
    <recommendedName>
        <fullName evidence="1">DUF7344 domain-containing protein</fullName>
    </recommendedName>
</protein>
<feature type="domain" description="DUF7344" evidence="1">
    <location>
        <begin position="15"/>
        <end position="90"/>
    </location>
</feature>